<gene>
    <name evidence="4" type="ORF">PR048_016340</name>
</gene>
<dbReference type="PROSITE" id="PS00185">
    <property type="entry name" value="IPNS_1"/>
    <property type="match status" value="1"/>
</dbReference>
<keyword evidence="5" id="KW-1185">Reference proteome</keyword>
<dbReference type="Proteomes" id="UP001159363">
    <property type="component" value="Chromosome 4"/>
</dbReference>
<dbReference type="EMBL" id="JARBHB010000005">
    <property type="protein sequence ID" value="KAJ8884483.1"/>
    <property type="molecule type" value="Genomic_DNA"/>
</dbReference>
<evidence type="ECO:0000256" key="1">
    <source>
        <dbReference type="ARBA" id="ARBA00008056"/>
    </source>
</evidence>
<dbReference type="InterPro" id="IPR002057">
    <property type="entry name" value="Isopenicillin-N_synth_CS"/>
</dbReference>
<organism evidence="4 5">
    <name type="scientific">Dryococelus australis</name>
    <dbReference type="NCBI Taxonomy" id="614101"/>
    <lineage>
        <taxon>Eukaryota</taxon>
        <taxon>Metazoa</taxon>
        <taxon>Ecdysozoa</taxon>
        <taxon>Arthropoda</taxon>
        <taxon>Hexapoda</taxon>
        <taxon>Insecta</taxon>
        <taxon>Pterygota</taxon>
        <taxon>Neoptera</taxon>
        <taxon>Polyneoptera</taxon>
        <taxon>Phasmatodea</taxon>
        <taxon>Verophasmatodea</taxon>
        <taxon>Anareolatae</taxon>
        <taxon>Phasmatidae</taxon>
        <taxon>Eurycanthinae</taxon>
        <taxon>Dryococelus</taxon>
    </lineage>
</organism>
<reference evidence="4 5" key="1">
    <citation type="submission" date="2023-02" db="EMBL/GenBank/DDBJ databases">
        <title>LHISI_Scaffold_Assembly.</title>
        <authorList>
            <person name="Stuart O.P."/>
            <person name="Cleave R."/>
            <person name="Magrath M.J.L."/>
            <person name="Mikheyev A.S."/>
        </authorList>
    </citation>
    <scope>NUCLEOTIDE SEQUENCE [LARGE SCALE GENOMIC DNA]</scope>
    <source>
        <strain evidence="4">Daus_M_001</strain>
        <tissue evidence="4">Leg muscle</tissue>
    </source>
</reference>
<evidence type="ECO:0000256" key="2">
    <source>
        <dbReference type="ARBA" id="ARBA00023002"/>
    </source>
</evidence>
<comment type="similarity">
    <text evidence="1">Belongs to the iron/ascorbate-dependent oxidoreductase family.</text>
</comment>
<sequence>MTLWKRFIHIQSLQSRKSHHSLCYSKKIYLPDTLNVKKLHNMFNENTQPLICPTALIESSPEQICAARARQLSCHLFNIHTLSIQDSMFYMYDQTVARKGSDEIAAKPYDYIFHFLHSQCFGDISHLSSFLHGMRHKHGPQSEEQRIKLCTEWAGVIRNARVKYPPYRFIECEQSLFRGWNKFLKPKFKGKYPFASRPIKELEISRRDPQVISYHEQYNGAWFKPAVT</sequence>
<feature type="non-terminal residue" evidence="4">
    <location>
        <position position="228"/>
    </location>
</feature>
<evidence type="ECO:0000313" key="5">
    <source>
        <dbReference type="Proteomes" id="UP001159363"/>
    </source>
</evidence>
<proteinExistence type="inferred from homology"/>
<evidence type="ECO:0000256" key="3">
    <source>
        <dbReference type="ARBA" id="ARBA00023004"/>
    </source>
</evidence>
<name>A0ABQ9HKL6_9NEOP</name>
<protein>
    <submittedName>
        <fullName evidence="4">Uncharacterized protein</fullName>
    </submittedName>
</protein>
<keyword evidence="3" id="KW-0408">Iron</keyword>
<comment type="caution">
    <text evidence="4">The sequence shown here is derived from an EMBL/GenBank/DDBJ whole genome shotgun (WGS) entry which is preliminary data.</text>
</comment>
<keyword evidence="2" id="KW-0560">Oxidoreductase</keyword>
<evidence type="ECO:0000313" key="4">
    <source>
        <dbReference type="EMBL" id="KAJ8884483.1"/>
    </source>
</evidence>
<accession>A0ABQ9HKL6</accession>